<evidence type="ECO:0000313" key="3">
    <source>
        <dbReference type="Proteomes" id="UP000807025"/>
    </source>
</evidence>
<reference evidence="2" key="1">
    <citation type="submission" date="2020-11" db="EMBL/GenBank/DDBJ databases">
        <authorList>
            <consortium name="DOE Joint Genome Institute"/>
            <person name="Ahrendt S."/>
            <person name="Riley R."/>
            <person name="Andreopoulos W."/>
            <person name="Labutti K."/>
            <person name="Pangilinan J."/>
            <person name="Ruiz-Duenas F.J."/>
            <person name="Barrasa J.M."/>
            <person name="Sanchez-Garcia M."/>
            <person name="Camarero S."/>
            <person name="Miyauchi S."/>
            <person name="Serrano A."/>
            <person name="Linde D."/>
            <person name="Babiker R."/>
            <person name="Drula E."/>
            <person name="Ayuso-Fernandez I."/>
            <person name="Pacheco R."/>
            <person name="Padilla G."/>
            <person name="Ferreira P."/>
            <person name="Barriuso J."/>
            <person name="Kellner H."/>
            <person name="Castanera R."/>
            <person name="Alfaro M."/>
            <person name="Ramirez L."/>
            <person name="Pisabarro A.G."/>
            <person name="Kuo A."/>
            <person name="Tritt A."/>
            <person name="Lipzen A."/>
            <person name="He G."/>
            <person name="Yan M."/>
            <person name="Ng V."/>
            <person name="Cullen D."/>
            <person name="Martin F."/>
            <person name="Rosso M.-N."/>
            <person name="Henrissat B."/>
            <person name="Hibbett D."/>
            <person name="Martinez A.T."/>
            <person name="Grigoriev I.V."/>
        </authorList>
    </citation>
    <scope>NUCLEOTIDE SEQUENCE</scope>
    <source>
        <strain evidence="2">ATCC 90797</strain>
    </source>
</reference>
<sequence length="664" mass="73923">MPNKVSPSPVGSSPVYIPTASRLLDIDLSYSPTISKNPHNALSHTSPTPSLMFLLNPSMDPSDNLSVLLYTWIAKSLDLFIEDLAASLKKYHFPKFDALALLDDYGFQNGLLHERTSSFQARLLAVLAHWETPHVKGFCLISLNEELPSFCIHLPCSKILMVSYHGEDLYTFSHTYLLPFSHITFALHQILDELVTLNGDPQGFIFEPGFKALRSFEGVPDLFLLKVTWGILMFHAKKAHKRTSNELCTHCIALMQNEGASVHSNNSTVSVVQEEFLRNSPCTNVLQLLQREDYHTGIPVTVQEPVYKGLQNLPKPLPVTLLFTYHSDLEPVSTAPAILPSITTSHLVQVHFATTAPSMKPIGLCQHPTTHPNMATTPLPLAPPTNDRMMIIAVVCPPALKVNNPICCEILPIHLPMTIWVDEEGLGEEAMEKMALRETAEVMGVAPAAMAEETEDLDRALAEIEAQGGLYNPFQYPGRNNPPPPPGPNRPDGGYDSPDPPPPVGNLPLVTPQQPADFCWQLSSNILLLTIPEWNSSPTSVIYNIFTGLAKTWFNGLLLADCLTCTANMTNFLIFIHEQFMHTKWHYDQGLKFDCMYFRRATSNFSTLMKLKSKLSYAVVYLINGLDPGELTFSMSICKPSVNYWNMSVQRSLVRMGKRKKGSL</sequence>
<protein>
    <submittedName>
        <fullName evidence="2">Uncharacterized protein</fullName>
    </submittedName>
</protein>
<dbReference type="OrthoDB" id="3068921at2759"/>
<dbReference type="Proteomes" id="UP000807025">
    <property type="component" value="Unassembled WGS sequence"/>
</dbReference>
<feature type="compositionally biased region" description="Pro residues" evidence="1">
    <location>
        <begin position="480"/>
        <end position="489"/>
    </location>
</feature>
<dbReference type="EMBL" id="MU154769">
    <property type="protein sequence ID" value="KAF9487538.1"/>
    <property type="molecule type" value="Genomic_DNA"/>
</dbReference>
<evidence type="ECO:0000313" key="2">
    <source>
        <dbReference type="EMBL" id="KAF9487538.1"/>
    </source>
</evidence>
<keyword evidence="3" id="KW-1185">Reference proteome</keyword>
<name>A0A9P6D9D4_PLEER</name>
<comment type="caution">
    <text evidence="2">The sequence shown here is derived from an EMBL/GenBank/DDBJ whole genome shotgun (WGS) entry which is preliminary data.</text>
</comment>
<gene>
    <name evidence="2" type="ORF">BDN71DRAFT_1436778</name>
</gene>
<dbReference type="AlphaFoldDB" id="A0A9P6D9D4"/>
<feature type="region of interest" description="Disordered" evidence="1">
    <location>
        <begin position="472"/>
        <end position="508"/>
    </location>
</feature>
<organism evidence="2 3">
    <name type="scientific">Pleurotus eryngii</name>
    <name type="common">Boletus of the steppes</name>
    <dbReference type="NCBI Taxonomy" id="5323"/>
    <lineage>
        <taxon>Eukaryota</taxon>
        <taxon>Fungi</taxon>
        <taxon>Dikarya</taxon>
        <taxon>Basidiomycota</taxon>
        <taxon>Agaricomycotina</taxon>
        <taxon>Agaricomycetes</taxon>
        <taxon>Agaricomycetidae</taxon>
        <taxon>Agaricales</taxon>
        <taxon>Pleurotineae</taxon>
        <taxon>Pleurotaceae</taxon>
        <taxon>Pleurotus</taxon>
    </lineage>
</organism>
<evidence type="ECO:0000256" key="1">
    <source>
        <dbReference type="SAM" id="MobiDB-lite"/>
    </source>
</evidence>
<proteinExistence type="predicted"/>
<accession>A0A9P6D9D4</accession>